<sequence length="398" mass="45264">MFPPLGLSTIAAKPIPLTVSPRQVILRHRLRRANDPFNHSVLRNLSRKLAGWHSFSTYKYRVIPEWRRSSMSACDRIFGSCLILMQLQDFYDNFKLASDLNNDEKLNWVEQTLWLAECFLQQFGELVPFLTDEFIEAILDVGPTNPKLRMALSLMRRLIEAYSVKSDGAIRDAQSELLRVPTETFVELLVYTVTPLYRYGRQLKDATDALGNECCELDMEYLANTLYKVMGSNVPFCGAAGMLCRRVGDERDFQRQVTVGMVIGSGLATLAFWPIGVAGLILSGIPGIGWYRKAQEYTNVEEMGKFGQEVDLLGSCCKTYMLLVVTRAGSFFDRGTPQYESYERLLREIYGVDVSSEDFRINDLLKSKGLEIFQKVDATRLMVHKHGKDYGVKTSMEE</sequence>
<comment type="caution">
    <text evidence="1">The sequence shown here is derived from an EMBL/GenBank/DDBJ whole genome shotgun (WGS) entry which is preliminary data.</text>
</comment>
<gene>
    <name evidence="1" type="ORF">NCS57_00904100</name>
</gene>
<accession>A0ACC0QVC1</accession>
<keyword evidence="2" id="KW-1185">Reference proteome</keyword>
<evidence type="ECO:0000313" key="1">
    <source>
        <dbReference type="EMBL" id="KAI8666774.1"/>
    </source>
</evidence>
<proteinExistence type="predicted"/>
<organism evidence="1 2">
    <name type="scientific">Fusarium keratoplasticum</name>
    <dbReference type="NCBI Taxonomy" id="1328300"/>
    <lineage>
        <taxon>Eukaryota</taxon>
        <taxon>Fungi</taxon>
        <taxon>Dikarya</taxon>
        <taxon>Ascomycota</taxon>
        <taxon>Pezizomycotina</taxon>
        <taxon>Sordariomycetes</taxon>
        <taxon>Hypocreomycetidae</taxon>
        <taxon>Hypocreales</taxon>
        <taxon>Nectriaceae</taxon>
        <taxon>Fusarium</taxon>
        <taxon>Fusarium solani species complex</taxon>
    </lineage>
</organism>
<name>A0ACC0QVC1_9HYPO</name>
<evidence type="ECO:0000313" key="2">
    <source>
        <dbReference type="Proteomes" id="UP001065298"/>
    </source>
</evidence>
<dbReference type="EMBL" id="CM046508">
    <property type="protein sequence ID" value="KAI8666774.1"/>
    <property type="molecule type" value="Genomic_DNA"/>
</dbReference>
<protein>
    <submittedName>
        <fullName evidence="1">Uncharacterized protein</fullName>
    </submittedName>
</protein>
<dbReference type="Proteomes" id="UP001065298">
    <property type="component" value="Chromosome 6"/>
</dbReference>
<reference evidence="1" key="1">
    <citation type="submission" date="2022-06" db="EMBL/GenBank/DDBJ databases">
        <title>Fusarium solani species complex genomes reveal bases of compartmentalisation and animal pathogenesis.</title>
        <authorList>
            <person name="Tsai I.J."/>
        </authorList>
    </citation>
    <scope>NUCLEOTIDE SEQUENCE</scope>
    <source>
        <strain evidence="1">Fu6.1</strain>
    </source>
</reference>